<gene>
    <name evidence="1" type="ORF">D9758_015478</name>
</gene>
<evidence type="ECO:0000313" key="1">
    <source>
        <dbReference type="EMBL" id="KAF5344413.1"/>
    </source>
</evidence>
<dbReference type="OrthoDB" id="3257981at2759"/>
<dbReference type="InterPro" id="IPR005197">
    <property type="entry name" value="Glyco_hydro_71"/>
</dbReference>
<dbReference type="AlphaFoldDB" id="A0A8H5FPZ0"/>
<organism evidence="1 2">
    <name type="scientific">Tetrapyrgos nigripes</name>
    <dbReference type="NCBI Taxonomy" id="182062"/>
    <lineage>
        <taxon>Eukaryota</taxon>
        <taxon>Fungi</taxon>
        <taxon>Dikarya</taxon>
        <taxon>Basidiomycota</taxon>
        <taxon>Agaricomycotina</taxon>
        <taxon>Agaricomycetes</taxon>
        <taxon>Agaricomycetidae</taxon>
        <taxon>Agaricales</taxon>
        <taxon>Marasmiineae</taxon>
        <taxon>Marasmiaceae</taxon>
        <taxon>Tetrapyrgos</taxon>
    </lineage>
</organism>
<accession>A0A8H5FPZ0</accession>
<keyword evidence="2" id="KW-1185">Reference proteome</keyword>
<proteinExistence type="predicted"/>
<evidence type="ECO:0000313" key="2">
    <source>
        <dbReference type="Proteomes" id="UP000559256"/>
    </source>
</evidence>
<reference evidence="1 2" key="1">
    <citation type="journal article" date="2020" name="ISME J.">
        <title>Uncovering the hidden diversity of litter-decomposition mechanisms in mushroom-forming fungi.</title>
        <authorList>
            <person name="Floudas D."/>
            <person name="Bentzer J."/>
            <person name="Ahren D."/>
            <person name="Johansson T."/>
            <person name="Persson P."/>
            <person name="Tunlid A."/>
        </authorList>
    </citation>
    <scope>NUCLEOTIDE SEQUENCE [LARGE SCALE GENOMIC DNA]</scope>
    <source>
        <strain evidence="1 2">CBS 291.85</strain>
    </source>
</reference>
<dbReference type="GO" id="GO:0051118">
    <property type="term" value="F:glucan endo-1,3-alpha-glucosidase activity"/>
    <property type="evidence" value="ECO:0007669"/>
    <property type="project" value="InterPro"/>
</dbReference>
<protein>
    <recommendedName>
        <fullName evidence="3">Glycoside hydrolase family 71 protein</fullName>
    </recommendedName>
</protein>
<comment type="caution">
    <text evidence="1">The sequence shown here is derived from an EMBL/GenBank/DDBJ whole genome shotgun (WGS) entry which is preliminary data.</text>
</comment>
<dbReference type="EMBL" id="JAACJM010000125">
    <property type="protein sequence ID" value="KAF5344413.1"/>
    <property type="molecule type" value="Genomic_DNA"/>
</dbReference>
<name>A0A8H5FPZ0_9AGAR</name>
<evidence type="ECO:0008006" key="3">
    <source>
        <dbReference type="Google" id="ProtNLM"/>
    </source>
</evidence>
<dbReference type="Pfam" id="PF03659">
    <property type="entry name" value="Glyco_hydro_71"/>
    <property type="match status" value="1"/>
</dbReference>
<dbReference type="Gene3D" id="3.20.20.80">
    <property type="entry name" value="Glycosidases"/>
    <property type="match status" value="1"/>
</dbReference>
<sequence>MLYVATHYGTEGPYKDWVFPCDLLWYNQWFEIISLKPRFVEMVTWNDYGESHYIGPLSSPHYDDVNSKWANDIPHNDWLDMAKPFIAAYKAGASSPSAYIQNDRLIYWYRITPKSLNCNSTDIPDGWNTMSDNIFVVSLLTSPGTVAVQTGAMVYTFNAAAGAPAVSVPFQVRAQTFTLSRNRSKVIGATSLKQIQNTCQCGIYNFNAYVGTVPEGTRDVLGSDVLTEFSNGLKVTTGSPTPSLPVTPATSAATATSSLGSVAPSIV</sequence>
<dbReference type="Proteomes" id="UP000559256">
    <property type="component" value="Unassembled WGS sequence"/>
</dbReference>